<name>A0A4R6UJJ9_9PSEU</name>
<dbReference type="SMART" id="SM00421">
    <property type="entry name" value="HTH_LUXR"/>
    <property type="match status" value="1"/>
</dbReference>
<sequence length="199" mass="21004">MAVLVVDDHRVFTDALRMSLERQDDVAAVTVAHSAREALARARRVELDAAIIDLDLPDGSGLDVVAALRGLRPGARTIVLTAHARPDLAERAIAAGAAAFLAKEGTLDRVLGALRASAAPVVDVPAALGAIELTPRESDVLRLLGQGREPARIAVELRLSLHTVRGHVKALMAKLGVHSQLEAVVAAHRRGLISVGSRY</sequence>
<evidence type="ECO:0000259" key="3">
    <source>
        <dbReference type="PROSITE" id="PS50043"/>
    </source>
</evidence>
<evidence type="ECO:0000256" key="2">
    <source>
        <dbReference type="PROSITE-ProRule" id="PRU00169"/>
    </source>
</evidence>
<reference evidence="5 6" key="1">
    <citation type="submission" date="2019-03" db="EMBL/GenBank/DDBJ databases">
        <title>Genomic Encyclopedia of Type Strains, Phase IV (KMG-IV): sequencing the most valuable type-strain genomes for metagenomic binning, comparative biology and taxonomic classification.</title>
        <authorList>
            <person name="Goeker M."/>
        </authorList>
    </citation>
    <scope>NUCLEOTIDE SEQUENCE [LARGE SCALE GENOMIC DNA]</scope>
    <source>
        <strain evidence="5 6">DSM 45775</strain>
    </source>
</reference>
<keyword evidence="1" id="KW-0238">DNA-binding</keyword>
<dbReference type="InterPro" id="IPR000792">
    <property type="entry name" value="Tscrpt_reg_LuxR_C"/>
</dbReference>
<keyword evidence="2" id="KW-0597">Phosphoprotein</keyword>
<accession>A0A4R6UJJ9</accession>
<dbReference type="CDD" id="cd06170">
    <property type="entry name" value="LuxR_C_like"/>
    <property type="match status" value="1"/>
</dbReference>
<dbReference type="InterPro" id="IPR036388">
    <property type="entry name" value="WH-like_DNA-bd_sf"/>
</dbReference>
<dbReference type="SMART" id="SM00448">
    <property type="entry name" value="REC"/>
    <property type="match status" value="1"/>
</dbReference>
<dbReference type="Pfam" id="PF00072">
    <property type="entry name" value="Response_reg"/>
    <property type="match status" value="1"/>
</dbReference>
<dbReference type="PROSITE" id="PS50110">
    <property type="entry name" value="RESPONSE_REGULATORY"/>
    <property type="match status" value="1"/>
</dbReference>
<proteinExistence type="predicted"/>
<dbReference type="PRINTS" id="PR00038">
    <property type="entry name" value="HTHLUXR"/>
</dbReference>
<evidence type="ECO:0000256" key="1">
    <source>
        <dbReference type="ARBA" id="ARBA00023125"/>
    </source>
</evidence>
<dbReference type="Gene3D" id="1.10.10.10">
    <property type="entry name" value="Winged helix-like DNA-binding domain superfamily/Winged helix DNA-binding domain"/>
    <property type="match status" value="1"/>
</dbReference>
<feature type="modified residue" description="4-aspartylphosphate" evidence="2">
    <location>
        <position position="53"/>
    </location>
</feature>
<dbReference type="GO" id="GO:0000160">
    <property type="term" value="P:phosphorelay signal transduction system"/>
    <property type="evidence" value="ECO:0007669"/>
    <property type="project" value="InterPro"/>
</dbReference>
<keyword evidence="6" id="KW-1185">Reference proteome</keyword>
<dbReference type="SUPFAM" id="SSF52172">
    <property type="entry name" value="CheY-like"/>
    <property type="match status" value="1"/>
</dbReference>
<dbReference type="InterPro" id="IPR011006">
    <property type="entry name" value="CheY-like_superfamily"/>
</dbReference>
<dbReference type="Proteomes" id="UP000295705">
    <property type="component" value="Unassembled WGS sequence"/>
</dbReference>
<dbReference type="Gene3D" id="3.40.50.2300">
    <property type="match status" value="1"/>
</dbReference>
<feature type="domain" description="HTH luxR-type" evidence="3">
    <location>
        <begin position="126"/>
        <end position="191"/>
    </location>
</feature>
<dbReference type="EMBL" id="SNYO01000014">
    <property type="protein sequence ID" value="TDQ47011.1"/>
    <property type="molecule type" value="Genomic_DNA"/>
</dbReference>
<protein>
    <submittedName>
        <fullName evidence="5">LuxR family two component transcriptional regulator</fullName>
    </submittedName>
</protein>
<dbReference type="PANTHER" id="PTHR43214">
    <property type="entry name" value="TWO-COMPONENT RESPONSE REGULATOR"/>
    <property type="match status" value="1"/>
</dbReference>
<organism evidence="5 6">
    <name type="scientific">Actinomycetospora succinea</name>
    <dbReference type="NCBI Taxonomy" id="663603"/>
    <lineage>
        <taxon>Bacteria</taxon>
        <taxon>Bacillati</taxon>
        <taxon>Actinomycetota</taxon>
        <taxon>Actinomycetes</taxon>
        <taxon>Pseudonocardiales</taxon>
        <taxon>Pseudonocardiaceae</taxon>
        <taxon>Actinomycetospora</taxon>
    </lineage>
</organism>
<dbReference type="Pfam" id="PF00196">
    <property type="entry name" value="GerE"/>
    <property type="match status" value="1"/>
</dbReference>
<dbReference type="InterPro" id="IPR016032">
    <property type="entry name" value="Sig_transdc_resp-reg_C-effctor"/>
</dbReference>
<dbReference type="InterPro" id="IPR001789">
    <property type="entry name" value="Sig_transdc_resp-reg_receiver"/>
</dbReference>
<evidence type="ECO:0000259" key="4">
    <source>
        <dbReference type="PROSITE" id="PS50110"/>
    </source>
</evidence>
<dbReference type="PROSITE" id="PS50043">
    <property type="entry name" value="HTH_LUXR_2"/>
    <property type="match status" value="1"/>
</dbReference>
<dbReference type="GO" id="GO:0006355">
    <property type="term" value="P:regulation of DNA-templated transcription"/>
    <property type="evidence" value="ECO:0007669"/>
    <property type="project" value="InterPro"/>
</dbReference>
<dbReference type="GO" id="GO:0003677">
    <property type="term" value="F:DNA binding"/>
    <property type="evidence" value="ECO:0007669"/>
    <property type="project" value="UniProtKB-KW"/>
</dbReference>
<gene>
    <name evidence="5" type="ORF">EV188_11499</name>
</gene>
<feature type="domain" description="Response regulatory" evidence="4">
    <location>
        <begin position="2"/>
        <end position="118"/>
    </location>
</feature>
<dbReference type="SUPFAM" id="SSF46894">
    <property type="entry name" value="C-terminal effector domain of the bipartite response regulators"/>
    <property type="match status" value="1"/>
</dbReference>
<evidence type="ECO:0000313" key="5">
    <source>
        <dbReference type="EMBL" id="TDQ47011.1"/>
    </source>
</evidence>
<dbReference type="AlphaFoldDB" id="A0A4R6UJJ9"/>
<comment type="caution">
    <text evidence="5">The sequence shown here is derived from an EMBL/GenBank/DDBJ whole genome shotgun (WGS) entry which is preliminary data.</text>
</comment>
<evidence type="ECO:0000313" key="6">
    <source>
        <dbReference type="Proteomes" id="UP000295705"/>
    </source>
</evidence>
<dbReference type="InterPro" id="IPR039420">
    <property type="entry name" value="WalR-like"/>
</dbReference>